<evidence type="ECO:0000256" key="1">
    <source>
        <dbReference type="SAM" id="Phobius"/>
    </source>
</evidence>
<dbReference type="InterPro" id="IPR006373">
    <property type="entry name" value="VSA_Rifin"/>
</dbReference>
<keyword evidence="1" id="KW-0472">Membrane</keyword>
<keyword evidence="1" id="KW-1133">Transmembrane helix</keyword>
<sequence length="325" mass="36661">MKLHCSKILLFFLPLNMLVTSYQVNTHKKTYITTYHTQTNRSLFESDVQSSIYDKDEDMKSVKENFERQTSQRLREYDERMQEKRHKRKEERDKNIQKIIQKDKMENNLAEKIEKGCLRCGCGLGGVAASVGLFGGLGIYGWEISATAVAAKAAGDAAGMQALIKGLEDGFVIKNIYNTPLKEFITTKNYCDATLISKGVELKYKSCLTGSSACENNFLFSSYKTNGEAEGALKVVEYAKRIVGEAVEKASKETLRVTASRTAEVQADELAEVAATSYYSYSAIGYSVLVILIIVLVMIIIYLVLRYRRKKKMNKKSQYTKLLNQ</sequence>
<evidence type="ECO:0000256" key="2">
    <source>
        <dbReference type="SAM" id="SignalP"/>
    </source>
</evidence>
<dbReference type="AlphaFoldDB" id="A0A060RQH5"/>
<keyword evidence="4" id="KW-1185">Reference proteome</keyword>
<dbReference type="Proteomes" id="UP000027581">
    <property type="component" value="Unassembled WGS sequence"/>
</dbReference>
<evidence type="ECO:0000313" key="4">
    <source>
        <dbReference type="Proteomes" id="UP000027581"/>
    </source>
</evidence>
<evidence type="ECO:0000313" key="3">
    <source>
        <dbReference type="EMBL" id="CDO61793.1"/>
    </source>
</evidence>
<dbReference type="VEuPathDB" id="PlasmoDB:PRCDC_0042700"/>
<organism evidence="3 4">
    <name type="scientific">Plasmodium reichenowi</name>
    <dbReference type="NCBI Taxonomy" id="5854"/>
    <lineage>
        <taxon>Eukaryota</taxon>
        <taxon>Sar</taxon>
        <taxon>Alveolata</taxon>
        <taxon>Apicomplexa</taxon>
        <taxon>Aconoidasida</taxon>
        <taxon>Haemosporida</taxon>
        <taxon>Plasmodiidae</taxon>
        <taxon>Plasmodium</taxon>
        <taxon>Plasmodium (Laverania)</taxon>
    </lineage>
</organism>
<feature type="chain" id="PRO_5001586274" evidence="2">
    <location>
        <begin position="22"/>
        <end position="325"/>
    </location>
</feature>
<reference evidence="3" key="1">
    <citation type="submission" date="2014-01" db="EMBL/GenBank/DDBJ databases">
        <authorList>
            <person name="Aslett M."/>
        </authorList>
    </citation>
    <scope>NUCLEOTIDE SEQUENCE</scope>
    <source>
        <strain evidence="3">CDC</strain>
    </source>
</reference>
<dbReference type="PhylomeDB" id="A0A060RQH5"/>
<reference evidence="3" key="2">
    <citation type="submission" date="2014-05" db="EMBL/GenBank/DDBJ databases">
        <title>The genome sequences of chimpanzee malaria parasites reveal the path to human adaptation.</title>
        <authorList>
            <person name="Otto T.D."/>
            <person name="Rayner J.C."/>
            <person name="Boehme U."/>
            <person name="Pain A."/>
            <person name="Spottiswoode N."/>
            <person name="Sanders M."/>
            <person name="Quail M."/>
            <person name="Ollomo B."/>
            <person name="Renaud F."/>
            <person name="Thomas A.W."/>
            <person name="Prugnolle F."/>
            <person name="Conway D.J."/>
            <person name="Newbold C."/>
            <person name="Berriman M."/>
        </authorList>
    </citation>
    <scope>NUCLEOTIDE SEQUENCE [LARGE SCALE GENOMIC DNA]</scope>
    <source>
        <strain evidence="3">CDC</strain>
    </source>
</reference>
<protein>
    <submittedName>
        <fullName evidence="3">Rifin</fullName>
    </submittedName>
</protein>
<feature type="transmembrane region" description="Helical" evidence="1">
    <location>
        <begin position="283"/>
        <end position="305"/>
    </location>
</feature>
<name>A0A060RQH5_PLARE</name>
<keyword evidence="2" id="KW-0732">Signal</keyword>
<proteinExistence type="predicted"/>
<accession>A0A060RQH5</accession>
<feature type="signal peptide" evidence="2">
    <location>
        <begin position="1"/>
        <end position="21"/>
    </location>
</feature>
<keyword evidence="1" id="KW-0812">Transmembrane</keyword>
<dbReference type="NCBIfam" id="TIGR01477">
    <property type="entry name" value="RIFIN"/>
    <property type="match status" value="1"/>
</dbReference>
<dbReference type="VEuPathDB" id="PlasmoDB:PRG01_0902300"/>
<dbReference type="EMBL" id="HG810506">
    <property type="protein sequence ID" value="CDO61793.1"/>
    <property type="molecule type" value="Genomic_DNA"/>
</dbReference>
<gene>
    <name evidence="3" type="primary">RIF</name>
    <name evidence="3" type="ORF">PRCDC_0042700</name>
</gene>
<dbReference type="Pfam" id="PF02009">
    <property type="entry name" value="RIFIN"/>
    <property type="match status" value="1"/>
</dbReference>